<organism evidence="2 3">
    <name type="scientific">Facklamia lactis</name>
    <dbReference type="NCBI Taxonomy" id="2749967"/>
    <lineage>
        <taxon>Bacteria</taxon>
        <taxon>Bacillati</taxon>
        <taxon>Bacillota</taxon>
        <taxon>Bacilli</taxon>
        <taxon>Lactobacillales</taxon>
        <taxon>Aerococcaceae</taxon>
        <taxon>Facklamia</taxon>
    </lineage>
</organism>
<dbReference type="PIRSF" id="PIRSF007510">
    <property type="entry name" value="UCP007510"/>
    <property type="match status" value="1"/>
</dbReference>
<accession>A0ABS0LSM1</accession>
<comment type="similarity">
    <text evidence="1">Belongs to the UPF0340 family.</text>
</comment>
<protein>
    <recommendedName>
        <fullName evidence="1">UPF0340 protein HZY91_09330</fullName>
    </recommendedName>
</protein>
<dbReference type="SUPFAM" id="SSF110710">
    <property type="entry name" value="TTHA0583/YokD-like"/>
    <property type="match status" value="1"/>
</dbReference>
<proteinExistence type="inferred from homology"/>
<evidence type="ECO:0000256" key="1">
    <source>
        <dbReference type="HAMAP-Rule" id="MF_00800"/>
    </source>
</evidence>
<name>A0ABS0LSM1_9LACT</name>
<evidence type="ECO:0000313" key="2">
    <source>
        <dbReference type="EMBL" id="MBG9987068.1"/>
    </source>
</evidence>
<dbReference type="EMBL" id="JACBXQ010000006">
    <property type="protein sequence ID" value="MBG9987068.1"/>
    <property type="molecule type" value="Genomic_DNA"/>
</dbReference>
<dbReference type="NCBIfam" id="TIGR01440">
    <property type="entry name" value="TIGR01440 family protein"/>
    <property type="match status" value="1"/>
</dbReference>
<dbReference type="RefSeq" id="WP_197115992.1">
    <property type="nucleotide sequence ID" value="NZ_JACBXQ010000006.1"/>
</dbReference>
<dbReference type="HAMAP" id="MF_00800">
    <property type="entry name" value="UPF0340"/>
    <property type="match status" value="1"/>
</dbReference>
<dbReference type="InterPro" id="IPR028345">
    <property type="entry name" value="Antibiotic_NAT-like"/>
</dbReference>
<dbReference type="Pfam" id="PF04260">
    <property type="entry name" value="DUF436"/>
    <property type="match status" value="1"/>
</dbReference>
<reference evidence="2 3" key="1">
    <citation type="submission" date="2020-07" db="EMBL/GenBank/DDBJ databases">
        <title>Facklamia lactis sp. nov., isolated from raw milk.</title>
        <authorList>
            <person name="Doll E.V."/>
            <person name="Huptas C."/>
            <person name="Staib L."/>
            <person name="Wenning M."/>
            <person name="Scherer S."/>
        </authorList>
    </citation>
    <scope>NUCLEOTIDE SEQUENCE [LARGE SCALE GENOMIC DNA]</scope>
    <source>
        <strain evidence="2 3">DSM 111018</strain>
    </source>
</reference>
<gene>
    <name evidence="2" type="ORF">HZY91_09330</name>
</gene>
<dbReference type="InterPro" id="IPR006340">
    <property type="entry name" value="DUF436"/>
</dbReference>
<dbReference type="Proteomes" id="UP000721415">
    <property type="component" value="Unassembled WGS sequence"/>
</dbReference>
<dbReference type="Gene3D" id="3.40.50.10360">
    <property type="entry name" value="Hypothetical protein TT1679"/>
    <property type="match status" value="1"/>
</dbReference>
<keyword evidence="3" id="KW-1185">Reference proteome</keyword>
<comment type="caution">
    <text evidence="2">The sequence shown here is derived from an EMBL/GenBank/DDBJ whole genome shotgun (WGS) entry which is preliminary data.</text>
</comment>
<evidence type="ECO:0000313" key="3">
    <source>
        <dbReference type="Proteomes" id="UP000721415"/>
    </source>
</evidence>
<sequence>MNLEQEVHALMDEVVQLYQGKVEEGDVFVLGSSTSEIAGGRIGKDSHPEYGEILIKVVLERLSELKVHLAVQGCEHINRSLVIEKQVAKEKGYGIVSVIPAIHAGGGSAVAAYNQFRDPVMVESVSASSGLDIGDTHIAMHVKAVQIPVRFEKNKLGHARVNGLTSRPKLVGGSRAQYL</sequence>